<evidence type="ECO:0000256" key="5">
    <source>
        <dbReference type="SAM" id="MobiDB-lite"/>
    </source>
</evidence>
<feature type="compositionally biased region" description="Low complexity" evidence="5">
    <location>
        <begin position="82"/>
        <end position="104"/>
    </location>
</feature>
<dbReference type="Gene3D" id="3.90.228.10">
    <property type="match status" value="1"/>
</dbReference>
<keyword evidence="3" id="KW-0548">Nucleotidyltransferase</keyword>
<reference evidence="7" key="1">
    <citation type="journal article" date="2022" name="bioRxiv">
        <title>Genomics of Preaxostyla Flagellates Illuminates Evolutionary Transitions and the Path Towards Mitochondrial Loss.</title>
        <authorList>
            <person name="Novak L.V.F."/>
            <person name="Treitli S.C."/>
            <person name="Pyrih J."/>
            <person name="Halakuc P."/>
            <person name="Pipaliya S.V."/>
            <person name="Vacek V."/>
            <person name="Brzon O."/>
            <person name="Soukal P."/>
            <person name="Eme L."/>
            <person name="Dacks J.B."/>
            <person name="Karnkowska A."/>
            <person name="Elias M."/>
            <person name="Hampl V."/>
        </authorList>
    </citation>
    <scope>NUCLEOTIDE SEQUENCE</scope>
    <source>
        <strain evidence="7">RCP-MX</strain>
    </source>
</reference>
<comment type="caution">
    <text evidence="7">The sequence shown here is derived from an EMBL/GenBank/DDBJ whole genome shotgun (WGS) entry which is preliminary data.</text>
</comment>
<evidence type="ECO:0000256" key="3">
    <source>
        <dbReference type="ARBA" id="ARBA00022695"/>
    </source>
</evidence>
<dbReference type="Pfam" id="PF00644">
    <property type="entry name" value="PARP"/>
    <property type="match status" value="1"/>
</dbReference>
<evidence type="ECO:0000256" key="1">
    <source>
        <dbReference type="ARBA" id="ARBA00022676"/>
    </source>
</evidence>
<keyword evidence="4" id="KW-0520">NAD</keyword>
<feature type="compositionally biased region" description="Acidic residues" evidence="5">
    <location>
        <begin position="107"/>
        <end position="135"/>
    </location>
</feature>
<organism evidence="7 8">
    <name type="scientific">Paratrimastix pyriformis</name>
    <dbReference type="NCBI Taxonomy" id="342808"/>
    <lineage>
        <taxon>Eukaryota</taxon>
        <taxon>Metamonada</taxon>
        <taxon>Preaxostyla</taxon>
        <taxon>Paratrimastigidae</taxon>
        <taxon>Paratrimastix</taxon>
    </lineage>
</organism>
<protein>
    <submittedName>
        <fullName evidence="7">Parp8 protein</fullName>
    </submittedName>
</protein>
<feature type="domain" description="PARP catalytic" evidence="6">
    <location>
        <begin position="629"/>
        <end position="696"/>
    </location>
</feature>
<evidence type="ECO:0000256" key="4">
    <source>
        <dbReference type="ARBA" id="ARBA00023027"/>
    </source>
</evidence>
<evidence type="ECO:0000313" key="7">
    <source>
        <dbReference type="EMBL" id="KAJ4461094.1"/>
    </source>
</evidence>
<dbReference type="EMBL" id="JAPMOS010000009">
    <property type="protein sequence ID" value="KAJ4461094.1"/>
    <property type="molecule type" value="Genomic_DNA"/>
</dbReference>
<keyword evidence="1" id="KW-0328">Glycosyltransferase</keyword>
<evidence type="ECO:0000313" key="8">
    <source>
        <dbReference type="Proteomes" id="UP001141327"/>
    </source>
</evidence>
<dbReference type="Proteomes" id="UP001141327">
    <property type="component" value="Unassembled WGS sequence"/>
</dbReference>
<dbReference type="InterPro" id="IPR012317">
    <property type="entry name" value="Poly(ADP-ribose)pol_cat_dom"/>
</dbReference>
<accession>A0ABQ8UPK0</accession>
<feature type="region of interest" description="Disordered" evidence="5">
    <location>
        <begin position="61"/>
        <end position="135"/>
    </location>
</feature>
<evidence type="ECO:0000256" key="2">
    <source>
        <dbReference type="ARBA" id="ARBA00022679"/>
    </source>
</evidence>
<name>A0ABQ8UPK0_9EUKA</name>
<dbReference type="InterPro" id="IPR051838">
    <property type="entry name" value="ARTD_PARP"/>
</dbReference>
<feature type="compositionally biased region" description="Pro residues" evidence="5">
    <location>
        <begin position="68"/>
        <end position="81"/>
    </location>
</feature>
<dbReference type="SUPFAM" id="SSF56399">
    <property type="entry name" value="ADP-ribosylation"/>
    <property type="match status" value="1"/>
</dbReference>
<sequence length="795" mass="87704">MDDESNIQITLKDSRTLYILVPDLYPKKKDFQVITGDGDMQDKRADDIWSLLVQFLPEAAKSVAAAPSPSPAPPSTTPTPPASSASVSVTATPTPKRVASPSGSEGEGSEEDGEGSDAPSDESDYLLGEEGDGHDEENFEYRQSLVLQEAEKLRRVMPGRCGVSPDPSRPELLRVRFVLDQRVYASAASSTWLCPDPVVLTPFFILRSPQPMVGQAWGLDLRNWVVVEIALDAPYYLQSLAVPKKDQFMVYEVPVNSDLNFPTLHEEHAAHPFFLEWSFKQRIDAFFASPENWPLTGRNTIPLEAATPALIQFLEAHGLTDSAGRPPVAATAIAAGGPASLVRRTSSLRKRTGLDGVHHQRARVCLESCGGDVCEAHGLLEALADTPDDQLEAQMGARGKAADKARTQAHALPPLMPETPAASAHVDWNVEESALYANMPFFMRVLAYLNRFIGHCTSVCMICNKPLKYSGLRPTICGDALCVWTHEKFGFGLDMISELNVGGGAVKGESIDLLVSLAYASANHPNADYALDPFPVGSQTVSFQKSGHRDKDLVVQKLHAAPMKDLVGIPNEEVLKRELDARDPMLFHLLRWLITSNPSLIQKVTDEEQKIPQFGDMAQFRFLSLPPDRAEKFMEMKRKKGSFYAFHGSPFHNWHSIIRYGLKNFSNTKRMTCGAAYGPGIYLGKDMMTSMGYTGQGYAYQSQQPSSTGPLRDRDAKTPEQMLKDRIENRDTGLTCMAVCEVIRGDVHNHGNILVEPDEAQVATRMLLIFDEKTVQRKNVDGDEIAEAMNRIFNE</sequence>
<keyword evidence="2" id="KW-0808">Transferase</keyword>
<gene>
    <name evidence="7" type="ORF">PAPYR_2539</name>
</gene>
<proteinExistence type="predicted"/>
<dbReference type="PANTHER" id="PTHR21328">
    <property type="entry name" value="POLY ADP-RIBOSE POLYMERASE FAMILY, MEMBER PARP"/>
    <property type="match status" value="1"/>
</dbReference>
<keyword evidence="8" id="KW-1185">Reference proteome</keyword>
<evidence type="ECO:0000259" key="6">
    <source>
        <dbReference type="Pfam" id="PF00644"/>
    </source>
</evidence>